<dbReference type="FunFam" id="1.20.58.630:FF:000001">
    <property type="entry name" value="Diaphanous related formin 1"/>
    <property type="match status" value="1"/>
</dbReference>
<reference evidence="5" key="1">
    <citation type="journal article" date="2014" name="Science">
        <title>Nonhuman genetics. Genomic basis for the convergent evolution of electric organs.</title>
        <authorList>
            <person name="Gallant J.R."/>
            <person name="Traeger L.L."/>
            <person name="Volkening J.D."/>
            <person name="Moffett H."/>
            <person name="Chen P.H."/>
            <person name="Novina C.D."/>
            <person name="Phillips G.N.Jr."/>
            <person name="Anand R."/>
            <person name="Wells G.B."/>
            <person name="Pinch M."/>
            <person name="Guth R."/>
            <person name="Unguez G.A."/>
            <person name="Albert J.S."/>
            <person name="Zakon H.H."/>
            <person name="Samanta M.P."/>
            <person name="Sussman M.R."/>
        </authorList>
    </citation>
    <scope>NUCLEOTIDE SEQUENCE [LARGE SCALE GENOMIC DNA]</scope>
</reference>
<evidence type="ECO:0000256" key="1">
    <source>
        <dbReference type="SAM" id="MobiDB-lite"/>
    </source>
</evidence>
<feature type="region of interest" description="Disordered" evidence="1">
    <location>
        <begin position="560"/>
        <end position="656"/>
    </location>
</feature>
<reference evidence="4" key="5">
    <citation type="submission" date="2025-09" db="UniProtKB">
        <authorList>
            <consortium name="Ensembl"/>
        </authorList>
    </citation>
    <scope>IDENTIFICATION</scope>
</reference>
<dbReference type="InterPro" id="IPR015425">
    <property type="entry name" value="FH2_Formin"/>
</dbReference>
<dbReference type="SMART" id="SM00498">
    <property type="entry name" value="FH2"/>
    <property type="match status" value="1"/>
</dbReference>
<dbReference type="PROSITE" id="PS51444">
    <property type="entry name" value="FH2"/>
    <property type="match status" value="1"/>
</dbReference>
<reference evidence="4" key="3">
    <citation type="submission" date="2020-05" db="EMBL/GenBank/DDBJ databases">
        <title>Electrophorus electricus (electric eel) genome, fEleEle1, primary haplotype.</title>
        <authorList>
            <person name="Myers G."/>
            <person name="Meyer A."/>
            <person name="Fedrigo O."/>
            <person name="Formenti G."/>
            <person name="Rhie A."/>
            <person name="Tracey A."/>
            <person name="Sims Y."/>
            <person name="Jarvis E.D."/>
        </authorList>
    </citation>
    <scope>NUCLEOTIDE SEQUENCE [LARGE SCALE GENOMIC DNA]</scope>
</reference>
<dbReference type="GO" id="GO:0030041">
    <property type="term" value="P:actin filament polymerization"/>
    <property type="evidence" value="ECO:0007669"/>
    <property type="project" value="TreeGrafter"/>
</dbReference>
<gene>
    <name evidence="4" type="primary">DIAPH3</name>
</gene>
<feature type="compositionally biased region" description="Pro residues" evidence="1">
    <location>
        <begin position="92"/>
        <end position="102"/>
    </location>
</feature>
<dbReference type="Pfam" id="PF02181">
    <property type="entry name" value="FH2"/>
    <property type="match status" value="1"/>
</dbReference>
<dbReference type="InterPro" id="IPR051412">
    <property type="entry name" value="Formin_Homology_Diaphanous_sf"/>
</dbReference>
<dbReference type="InterPro" id="IPR014767">
    <property type="entry name" value="DAD_dom"/>
</dbReference>
<name>A0A4W4HTU5_ELEEL</name>
<dbReference type="Pfam" id="PF06345">
    <property type="entry name" value="Drf_DAD"/>
    <property type="match status" value="1"/>
</dbReference>
<sequence length="667" mass="76028">VVFERFDEEVLGRQDALAQLLKKDQVITTLQTELQALKSGVSSLSSHFFPYFIPSCPSSSFLPPTPPLPPPFSGAPPPPPPPLPPGSASMPGAPPPPPPPPLGLGGLTAVPLQHVLPFGLQPKKEFKPETSMKRLNWAKICPQEMSESCFWVHANEGSYEDEDVLCRLAFVFGSQRHGRQEEQELDEKRSVKKRIKELKLLDQKMAQNLSIFLGSFRMPYEEIRRIIVEVDEEQLTESMIQSLVKHLPDQKQLNELAKYKNEYASLCEPEQFGVVMSGVKRLRPRLNSILFRLQFEEQASHLRLEMLGVKAACEEVMRSKAFSRLLEIVLLIGNYMNAGSRNAQSYGFDLSSLCKLRDTKSVDQKSTLLHFLAEVCEEKYPDVLKFTDDLQHVDRASRVSAENLEKSLKHMDHQLLQLQKDLDTSSSPEDQQDMFLKKMAISFTTTAREQYQKLVVTQANMTSVYLSLLEYFTVDPKKTSIEELFTDLSNFRAMFLQAVKENRRRWEVEEKQRRARMAREKAEQERQERQQRKRQLLEVRGEKEETGVMDSLLEALQSGAAFRERRRRGPRTCGEAQRGLPLPCPTLPSPKNTKVPLQRSRSRQNINFGCARPPACREAHYESEAQRAATPPSRERERRSQKEQTPPANAPHTDAGVEALLARLRAL</sequence>
<reference evidence="4" key="4">
    <citation type="submission" date="2025-08" db="UniProtKB">
        <authorList>
            <consortium name="Ensembl"/>
        </authorList>
    </citation>
    <scope>IDENTIFICATION</scope>
</reference>
<evidence type="ECO:0000259" key="3">
    <source>
        <dbReference type="PROSITE" id="PS51444"/>
    </source>
</evidence>
<evidence type="ECO:0000313" key="5">
    <source>
        <dbReference type="Proteomes" id="UP000314983"/>
    </source>
</evidence>
<evidence type="ECO:0008006" key="6">
    <source>
        <dbReference type="Google" id="ProtNLM"/>
    </source>
</evidence>
<feature type="compositionally biased region" description="Pro residues" evidence="1">
    <location>
        <begin position="64"/>
        <end position="85"/>
    </location>
</feature>
<feature type="compositionally biased region" description="Basic and acidic residues" evidence="1">
    <location>
        <begin position="633"/>
        <end position="642"/>
    </location>
</feature>
<dbReference type="PROSITE" id="PS51231">
    <property type="entry name" value="DAD"/>
    <property type="match status" value="1"/>
</dbReference>
<feature type="domain" description="FH2" evidence="3">
    <location>
        <begin position="122"/>
        <end position="521"/>
    </location>
</feature>
<dbReference type="Gene3D" id="1.20.58.2220">
    <property type="entry name" value="Formin, FH2 domain"/>
    <property type="match status" value="1"/>
</dbReference>
<dbReference type="InterPro" id="IPR042201">
    <property type="entry name" value="FH2_Formin_sf"/>
</dbReference>
<feature type="compositionally biased region" description="Basic and acidic residues" evidence="1">
    <location>
        <begin position="615"/>
        <end position="625"/>
    </location>
</feature>
<accession>A0A4W4HTU5</accession>
<feature type="region of interest" description="Disordered" evidence="1">
    <location>
        <begin position="518"/>
        <end position="544"/>
    </location>
</feature>
<dbReference type="SUPFAM" id="SSF101447">
    <property type="entry name" value="Formin homology 2 domain (FH2 domain)"/>
    <property type="match status" value="1"/>
</dbReference>
<organism evidence="4 5">
    <name type="scientific">Electrophorus electricus</name>
    <name type="common">Electric eel</name>
    <name type="synonym">Gymnotus electricus</name>
    <dbReference type="NCBI Taxonomy" id="8005"/>
    <lineage>
        <taxon>Eukaryota</taxon>
        <taxon>Metazoa</taxon>
        <taxon>Chordata</taxon>
        <taxon>Craniata</taxon>
        <taxon>Vertebrata</taxon>
        <taxon>Euteleostomi</taxon>
        <taxon>Actinopterygii</taxon>
        <taxon>Neopterygii</taxon>
        <taxon>Teleostei</taxon>
        <taxon>Ostariophysi</taxon>
        <taxon>Gymnotiformes</taxon>
        <taxon>Gymnotoidei</taxon>
        <taxon>Gymnotidae</taxon>
        <taxon>Electrophorus</taxon>
    </lineage>
</organism>
<dbReference type="InterPro" id="IPR010465">
    <property type="entry name" value="Drf_DAD"/>
</dbReference>
<dbReference type="Gene3D" id="1.20.58.630">
    <property type="match status" value="1"/>
</dbReference>
<dbReference type="Gene3D" id="6.10.30.30">
    <property type="match status" value="1"/>
</dbReference>
<protein>
    <recommendedName>
        <fullName evidence="6">Diaphanous-related formin 3</fullName>
    </recommendedName>
</protein>
<keyword evidence="5" id="KW-1185">Reference proteome</keyword>
<dbReference type="PANTHER" id="PTHR45691">
    <property type="entry name" value="PROTEIN DIAPHANOUS"/>
    <property type="match status" value="1"/>
</dbReference>
<evidence type="ECO:0000313" key="4">
    <source>
        <dbReference type="Ensembl" id="ENSEEEP00000052527.2"/>
    </source>
</evidence>
<reference evidence="5" key="2">
    <citation type="journal article" date="2017" name="Sci. Adv.">
        <title>A tail of two voltages: Proteomic comparison of the three electric organs of the electric eel.</title>
        <authorList>
            <person name="Traeger L.L."/>
            <person name="Sabat G."/>
            <person name="Barrett-Wilt G.A."/>
            <person name="Wells G.B."/>
            <person name="Sussman M.R."/>
        </authorList>
    </citation>
    <scope>NUCLEOTIDE SEQUENCE [LARGE SCALE GENOMIC DNA]</scope>
</reference>
<proteinExistence type="predicted"/>
<feature type="domain" description="DAD" evidence="2">
    <location>
        <begin position="544"/>
        <end position="574"/>
    </location>
</feature>
<dbReference type="Proteomes" id="UP000314983">
    <property type="component" value="Chromosome 26"/>
</dbReference>
<evidence type="ECO:0000259" key="2">
    <source>
        <dbReference type="PROSITE" id="PS51231"/>
    </source>
</evidence>
<dbReference type="GO" id="GO:0005884">
    <property type="term" value="C:actin filament"/>
    <property type="evidence" value="ECO:0007669"/>
    <property type="project" value="TreeGrafter"/>
</dbReference>
<feature type="region of interest" description="Disordered" evidence="1">
    <location>
        <begin position="64"/>
        <end position="106"/>
    </location>
</feature>
<dbReference type="STRING" id="8005.ENSEEEP00000052527"/>
<dbReference type="PANTHER" id="PTHR45691:SF9">
    <property type="entry name" value="PROTEIN DIAPHANOUS HOMOLOG 3"/>
    <property type="match status" value="1"/>
</dbReference>
<dbReference type="Ensembl" id="ENSEEET00000053094.2">
    <property type="protein sequence ID" value="ENSEEEP00000052527.2"/>
    <property type="gene ID" value="ENSEEEG00000024603.2"/>
</dbReference>
<dbReference type="AlphaFoldDB" id="A0A4W4HTU5"/>
<dbReference type="OMA" id="SNMTLMH"/>
<dbReference type="GeneTree" id="ENSGT00940000157767"/>